<name>A0A1G9B049_9BACT</name>
<dbReference type="InterPro" id="IPR051010">
    <property type="entry name" value="BCAA_transport"/>
</dbReference>
<dbReference type="RefSeq" id="WP_089680137.1">
    <property type="nucleotide sequence ID" value="NZ_FNFO01000002.1"/>
</dbReference>
<dbReference type="Gene3D" id="1.25.40.10">
    <property type="entry name" value="Tetratricopeptide repeat domain"/>
    <property type="match status" value="1"/>
</dbReference>
<reference evidence="5 6" key="1">
    <citation type="submission" date="2016-10" db="EMBL/GenBank/DDBJ databases">
        <authorList>
            <person name="de Groot N.N."/>
        </authorList>
    </citation>
    <scope>NUCLEOTIDE SEQUENCE [LARGE SCALE GENOMIC DNA]</scope>
    <source>
        <strain evidence="5 6">DSM 25186</strain>
    </source>
</reference>
<evidence type="ECO:0000256" key="1">
    <source>
        <dbReference type="ARBA" id="ARBA00010062"/>
    </source>
</evidence>
<dbReference type="STRING" id="1075417.SAMN05421823_102463"/>
<proteinExistence type="inferred from homology"/>
<dbReference type="SUPFAM" id="SSF53822">
    <property type="entry name" value="Periplasmic binding protein-like I"/>
    <property type="match status" value="1"/>
</dbReference>
<evidence type="ECO:0000256" key="2">
    <source>
        <dbReference type="ARBA" id="ARBA00022729"/>
    </source>
</evidence>
<evidence type="ECO:0000256" key="3">
    <source>
        <dbReference type="SAM" id="SignalP"/>
    </source>
</evidence>
<feature type="chain" id="PRO_5011655518" evidence="3">
    <location>
        <begin position="22"/>
        <end position="571"/>
    </location>
</feature>
<protein>
    <submittedName>
        <fullName evidence="5">ABC-type branched-chain amino acid transport system, substrate-binding protein</fullName>
    </submittedName>
</protein>
<dbReference type="InterPro" id="IPR028081">
    <property type="entry name" value="Leu-bd"/>
</dbReference>
<evidence type="ECO:0000313" key="5">
    <source>
        <dbReference type="EMBL" id="SDK32853.1"/>
    </source>
</evidence>
<accession>A0A1G9B049</accession>
<dbReference type="PANTHER" id="PTHR30483:SF6">
    <property type="entry name" value="PERIPLASMIC BINDING PROTEIN OF ABC TRANSPORTER FOR NATURAL AMINO ACIDS"/>
    <property type="match status" value="1"/>
</dbReference>
<evidence type="ECO:0000259" key="4">
    <source>
        <dbReference type="Pfam" id="PF13458"/>
    </source>
</evidence>
<dbReference type="SUPFAM" id="SSF48452">
    <property type="entry name" value="TPR-like"/>
    <property type="match status" value="1"/>
</dbReference>
<sequence length="571" mass="64684">MLKRYCGGFFLLLILSVAVHAQSRNDETNYLYGKELLKKEQFAEAANVFEKLAVPDRQSQFAAYSHYYYALAEFRQGHYEKANLTLLKLVESFPDWSDKQEAYYLMTLAAFERHKPEVAVDYLQKIKSRELQTLATTAADHYLQQIHGLDTLRTLYQKYPANTSVAVAYAHQLQFAPRTPENQQTLEKIRGQLPAERLNALGKAPEQKARYRVALLLPFEVKAINPDDINRQNQFVLDFYQGVQLAQEQLKNEDGEPLVELFVYDTEKSPENVKAMAQWPELRSMDLMVGPVYTNGSLVLTPFAQQYRIPMVNPLSENAEIIEGNPYSFLAEATLESRAQAIATFALGQFKGKKVGILSGTDRRDTALASAYQQAVEALGGQVVVLEKIDGRLNSAVKDVVERLQKAGVSHVLVSSEDAFMAQNFITSLELLGFRLPTVAPGSWLRDATVVSLPQWERQNIFFFMDNFADSDKKAVQDFQRRYMSRARLIPSVYAYQGYDQMMFFGEMLKKYGTGLAEGIHQEGYWPGITLTGFDYSQGNDNRFVAVVKIEDGTLKIVNAPTSAAFEFQKR</sequence>
<dbReference type="OrthoDB" id="1490998at2"/>
<dbReference type="CDD" id="cd06268">
    <property type="entry name" value="PBP1_ABC_transporter_LIVBP-like"/>
    <property type="match status" value="1"/>
</dbReference>
<organism evidence="5 6">
    <name type="scientific">Catalinimonas alkaloidigena</name>
    <dbReference type="NCBI Taxonomy" id="1075417"/>
    <lineage>
        <taxon>Bacteria</taxon>
        <taxon>Pseudomonadati</taxon>
        <taxon>Bacteroidota</taxon>
        <taxon>Cytophagia</taxon>
        <taxon>Cytophagales</taxon>
        <taxon>Catalimonadaceae</taxon>
        <taxon>Catalinimonas</taxon>
    </lineage>
</organism>
<dbReference type="AlphaFoldDB" id="A0A1G9B049"/>
<dbReference type="PANTHER" id="PTHR30483">
    <property type="entry name" value="LEUCINE-SPECIFIC-BINDING PROTEIN"/>
    <property type="match status" value="1"/>
</dbReference>
<keyword evidence="2 3" id="KW-0732">Signal</keyword>
<gene>
    <name evidence="5" type="ORF">SAMN05421823_102463</name>
</gene>
<keyword evidence="6" id="KW-1185">Reference proteome</keyword>
<feature type="signal peptide" evidence="3">
    <location>
        <begin position="1"/>
        <end position="21"/>
    </location>
</feature>
<dbReference type="EMBL" id="FNFO01000002">
    <property type="protein sequence ID" value="SDK32853.1"/>
    <property type="molecule type" value="Genomic_DNA"/>
</dbReference>
<dbReference type="Gene3D" id="3.40.50.2300">
    <property type="match status" value="2"/>
</dbReference>
<dbReference type="InterPro" id="IPR028082">
    <property type="entry name" value="Peripla_BP_I"/>
</dbReference>
<evidence type="ECO:0000313" key="6">
    <source>
        <dbReference type="Proteomes" id="UP000198510"/>
    </source>
</evidence>
<dbReference type="InterPro" id="IPR011990">
    <property type="entry name" value="TPR-like_helical_dom_sf"/>
</dbReference>
<feature type="domain" description="Leucine-binding protein" evidence="4">
    <location>
        <begin position="241"/>
        <end position="514"/>
    </location>
</feature>
<dbReference type="Proteomes" id="UP000198510">
    <property type="component" value="Unassembled WGS sequence"/>
</dbReference>
<dbReference type="Pfam" id="PF13458">
    <property type="entry name" value="Peripla_BP_6"/>
    <property type="match status" value="1"/>
</dbReference>
<comment type="similarity">
    <text evidence="1">Belongs to the leucine-binding protein family.</text>
</comment>